<keyword evidence="3" id="KW-0812">Transmembrane</keyword>
<dbReference type="GO" id="GO:0022857">
    <property type="term" value="F:transmembrane transporter activity"/>
    <property type="evidence" value="ECO:0007669"/>
    <property type="project" value="UniProtKB-UniRule"/>
</dbReference>
<keyword evidence="3" id="KW-0472">Membrane</keyword>
<feature type="transmembrane region" description="Helical" evidence="3">
    <location>
        <begin position="228"/>
        <end position="250"/>
    </location>
</feature>
<feature type="compositionally biased region" description="Pro residues" evidence="2">
    <location>
        <begin position="1"/>
        <end position="11"/>
    </location>
</feature>
<feature type="transmembrane region" description="Helical" evidence="3">
    <location>
        <begin position="619"/>
        <end position="639"/>
    </location>
</feature>
<feature type="transmembrane region" description="Helical" evidence="3">
    <location>
        <begin position="594"/>
        <end position="614"/>
    </location>
</feature>
<name>A0A286G8N5_9PROT</name>
<feature type="transmembrane region" description="Helical" evidence="3">
    <location>
        <begin position="717"/>
        <end position="744"/>
    </location>
</feature>
<feature type="region of interest" description="Disordered" evidence="2">
    <location>
        <begin position="1"/>
        <end position="22"/>
    </location>
</feature>
<dbReference type="RefSeq" id="WP_245913377.1">
    <property type="nucleotide sequence ID" value="NZ_OCNJ01000002.1"/>
</dbReference>
<keyword evidence="1" id="KW-0997">Cell inner membrane</keyword>
<keyword evidence="1" id="KW-1003">Cell membrane</keyword>
<feature type="transmembrane region" description="Helical" evidence="3">
    <location>
        <begin position="171"/>
        <end position="191"/>
    </location>
</feature>
<comment type="function">
    <text evidence="1">Part of the tripartite ATP-independent periplasmic (TRAP) transport system.</text>
</comment>
<dbReference type="AlphaFoldDB" id="A0A286G8N5"/>
<evidence type="ECO:0000313" key="6">
    <source>
        <dbReference type="Proteomes" id="UP000219621"/>
    </source>
</evidence>
<dbReference type="PANTHER" id="PTHR43849:SF2">
    <property type="entry name" value="BLL3936 PROTEIN"/>
    <property type="match status" value="1"/>
</dbReference>
<feature type="transmembrane region" description="Helical" evidence="3">
    <location>
        <begin position="203"/>
        <end position="221"/>
    </location>
</feature>
<keyword evidence="1" id="KW-0813">Transport</keyword>
<feature type="transmembrane region" description="Helical" evidence="3">
    <location>
        <begin position="684"/>
        <end position="705"/>
    </location>
</feature>
<evidence type="ECO:0000256" key="1">
    <source>
        <dbReference type="RuleBase" id="RU369079"/>
    </source>
</evidence>
<dbReference type="NCBIfam" id="TIGR02123">
    <property type="entry name" value="TRAP_fused"/>
    <property type="match status" value="1"/>
</dbReference>
<feature type="transmembrane region" description="Helical" evidence="3">
    <location>
        <begin position="567"/>
        <end position="588"/>
    </location>
</feature>
<feature type="transmembrane region" description="Helical" evidence="3">
    <location>
        <begin position="466"/>
        <end position="486"/>
    </location>
</feature>
<evidence type="ECO:0000256" key="3">
    <source>
        <dbReference type="SAM" id="Phobius"/>
    </source>
</evidence>
<dbReference type="Pfam" id="PF06808">
    <property type="entry name" value="DctM"/>
    <property type="match status" value="1"/>
</dbReference>
<feature type="transmembrane region" description="Helical" evidence="3">
    <location>
        <begin position="57"/>
        <end position="76"/>
    </location>
</feature>
<evidence type="ECO:0000259" key="4">
    <source>
        <dbReference type="Pfam" id="PF06808"/>
    </source>
</evidence>
<evidence type="ECO:0000313" key="5">
    <source>
        <dbReference type="EMBL" id="SOD91858.1"/>
    </source>
</evidence>
<dbReference type="Proteomes" id="UP000219621">
    <property type="component" value="Unassembled WGS sequence"/>
</dbReference>
<organism evidence="5 6">
    <name type="scientific">Caenispirillum bisanense</name>
    <dbReference type="NCBI Taxonomy" id="414052"/>
    <lineage>
        <taxon>Bacteria</taxon>
        <taxon>Pseudomonadati</taxon>
        <taxon>Pseudomonadota</taxon>
        <taxon>Alphaproteobacteria</taxon>
        <taxon>Rhodospirillales</taxon>
        <taxon>Novispirillaceae</taxon>
        <taxon>Caenispirillum</taxon>
    </lineage>
</organism>
<feature type="domain" description="TRAP C4-dicarboxylate transport system permease DctM subunit" evidence="4">
    <location>
        <begin position="212"/>
        <end position="679"/>
    </location>
</feature>
<keyword evidence="6" id="KW-1185">Reference proteome</keyword>
<feature type="transmembrane region" description="Helical" evidence="3">
    <location>
        <begin position="659"/>
        <end position="677"/>
    </location>
</feature>
<sequence length="757" mass="79974">MSLEAPRPPHAPSRDAGRPEMVDDQGFHHISAEQADELVRKYDNEVNFRRLTGSTGAIATVACIAISLFHVYTAGFGLLNEVMHRSVHMSFILPLVFLFFPRQKGTGTPRAWGFGLAFAAFYMFLAWQLVDTLSGQVPDLALWGLMGVVGIIALTALPIRALGGLGDRLSVVDWPLAVAGMASSLYLVVFFEDIFIANAGFPSPLDYIMGLLAIVMVLEAARRTMGETLPVIGTAALLYAVLGPYLPGMLAHRGYDIIRMVNHLYLGTEGIYGVAIGVVATYVFHFVLFGVLAQASGLGQLFIELATILAGRYSGGPAKVSVVSSGFFGMISGSPIANTVTTGAFTIPMMIRKGFSPKFAAAVEASSSCGGQVTPPIMGASAFVMTEMLGIPYNELILIAIVPAAFHYLATLCMVHLEARRLGLEGMSKDQIPQILDVLKRSWHLLIPLVAMVTLLLMQYTPFLSAFWGIILTVVCSYIPLLTKALKIGSLDTSSVLTPHRLKEGLVSGAQHSIAITAACACVGFILGVTTLTGLGFKFSGAVIQLAEATGLWLSAVDPTGTITTTAATLFVGLLLVGLACIVMGAGIPTTPTYIILASIAAPALNELGVPLVATHFFVFYYGVLADVTPPVALAAYAGAGISGSDPMRTGLTAFRLSMGKALVPFMFIYAPSLLFVDFTWSEFLLALGSGITCIVALSAAYIGYFKTTLGTLDKVLLTLAGLVLVGSNPWAVAAAGTVVVVVLGRNTLLARRAALA</sequence>
<reference evidence="5 6" key="1">
    <citation type="submission" date="2017-09" db="EMBL/GenBank/DDBJ databases">
        <authorList>
            <person name="Ehlers B."/>
            <person name="Leendertz F.H."/>
        </authorList>
    </citation>
    <scope>NUCLEOTIDE SEQUENCE [LARGE SCALE GENOMIC DNA]</scope>
    <source>
        <strain evidence="5 6">USBA 140</strain>
    </source>
</reference>
<protein>
    <submittedName>
        <fullName evidence="5">TRAP transporter, 4TM/12TM fusion protein</fullName>
    </submittedName>
</protein>
<dbReference type="InterPro" id="IPR010656">
    <property type="entry name" value="DctM"/>
</dbReference>
<feature type="transmembrane region" description="Helical" evidence="3">
    <location>
        <begin position="506"/>
        <end position="529"/>
    </location>
</feature>
<feature type="transmembrane region" description="Helical" evidence="3">
    <location>
        <begin position="396"/>
        <end position="417"/>
    </location>
</feature>
<dbReference type="EMBL" id="OCNJ01000002">
    <property type="protein sequence ID" value="SOD91858.1"/>
    <property type="molecule type" value="Genomic_DNA"/>
</dbReference>
<feature type="transmembrane region" description="Helical" evidence="3">
    <location>
        <begin position="270"/>
        <end position="293"/>
    </location>
</feature>
<feature type="transmembrane region" description="Helical" evidence="3">
    <location>
        <begin position="112"/>
        <end position="130"/>
    </location>
</feature>
<dbReference type="PANTHER" id="PTHR43849">
    <property type="entry name" value="BLL3936 PROTEIN"/>
    <property type="match status" value="1"/>
</dbReference>
<feature type="transmembrane region" description="Helical" evidence="3">
    <location>
        <begin position="142"/>
        <end position="159"/>
    </location>
</feature>
<accession>A0A286G8N5</accession>
<comment type="subcellular location">
    <subcellularLocation>
        <location evidence="1">Cell inner membrane</location>
        <topology evidence="1">Multi-pass membrane protein</topology>
    </subcellularLocation>
</comment>
<proteinExistence type="predicted"/>
<gene>
    <name evidence="5" type="ORF">SAMN05421508_102144</name>
</gene>
<evidence type="ECO:0000256" key="2">
    <source>
        <dbReference type="SAM" id="MobiDB-lite"/>
    </source>
</evidence>
<feature type="compositionally biased region" description="Basic and acidic residues" evidence="2">
    <location>
        <begin position="12"/>
        <end position="22"/>
    </location>
</feature>
<keyword evidence="3" id="KW-1133">Transmembrane helix</keyword>
<dbReference type="InterPro" id="IPR011853">
    <property type="entry name" value="TRAP_DctM-Dct_fused"/>
</dbReference>
<dbReference type="GO" id="GO:0005886">
    <property type="term" value="C:plasma membrane"/>
    <property type="evidence" value="ECO:0007669"/>
    <property type="project" value="UniProtKB-SubCell"/>
</dbReference>